<accession>A0A0P1ANT0</accession>
<organism evidence="2 3">
    <name type="scientific">Plasmopara halstedii</name>
    <name type="common">Downy mildew of sunflower</name>
    <dbReference type="NCBI Taxonomy" id="4781"/>
    <lineage>
        <taxon>Eukaryota</taxon>
        <taxon>Sar</taxon>
        <taxon>Stramenopiles</taxon>
        <taxon>Oomycota</taxon>
        <taxon>Peronosporomycetes</taxon>
        <taxon>Peronosporales</taxon>
        <taxon>Peronosporaceae</taxon>
        <taxon>Plasmopara</taxon>
    </lineage>
</organism>
<name>A0A0P1ANT0_PLAHL</name>
<evidence type="ECO:0000313" key="2">
    <source>
        <dbReference type="EMBL" id="CEG42908.1"/>
    </source>
</evidence>
<evidence type="ECO:0000313" key="3">
    <source>
        <dbReference type="Proteomes" id="UP000054928"/>
    </source>
</evidence>
<sequence length="79" mass="8611">MCPIFRPAKPGGGRRLSREENAQVSVGEDLPDERRETVMEIVVEYTAPKNARGGIGSEDEAADDNESDDFGKAMEVDAK</sequence>
<feature type="compositionally biased region" description="Basic and acidic residues" evidence="1">
    <location>
        <begin position="69"/>
        <end position="79"/>
    </location>
</feature>
<proteinExistence type="predicted"/>
<keyword evidence="3" id="KW-1185">Reference proteome</keyword>
<evidence type="ECO:0000256" key="1">
    <source>
        <dbReference type="SAM" id="MobiDB-lite"/>
    </source>
</evidence>
<dbReference type="RefSeq" id="XP_024579277.1">
    <property type="nucleotide sequence ID" value="XM_024728840.1"/>
</dbReference>
<dbReference type="GeneID" id="36408199"/>
<feature type="compositionally biased region" description="Acidic residues" evidence="1">
    <location>
        <begin position="57"/>
        <end position="68"/>
    </location>
</feature>
<dbReference type="AlphaFoldDB" id="A0A0P1ANT0"/>
<protein>
    <submittedName>
        <fullName evidence="2">Uncharacterized protein</fullName>
    </submittedName>
</protein>
<dbReference type="EMBL" id="CCYD01000645">
    <property type="protein sequence ID" value="CEG42908.1"/>
    <property type="molecule type" value="Genomic_DNA"/>
</dbReference>
<dbReference type="Proteomes" id="UP000054928">
    <property type="component" value="Unassembled WGS sequence"/>
</dbReference>
<reference evidence="3" key="1">
    <citation type="submission" date="2014-09" db="EMBL/GenBank/DDBJ databases">
        <authorList>
            <person name="Sharma Rahul"/>
            <person name="Thines Marco"/>
        </authorList>
    </citation>
    <scope>NUCLEOTIDE SEQUENCE [LARGE SCALE GENOMIC DNA]</scope>
</reference>
<feature type="region of interest" description="Disordered" evidence="1">
    <location>
        <begin position="48"/>
        <end position="79"/>
    </location>
</feature>
<feature type="region of interest" description="Disordered" evidence="1">
    <location>
        <begin position="1"/>
        <end position="35"/>
    </location>
</feature>